<reference evidence="2" key="3">
    <citation type="journal article" date="2018" name="Mol. Plant Microbe Interact.">
        <title>Genome sequence resources for the wheat stripe rust pathogen (Puccinia striiformis f. sp. tritici) and the barley stripe rust pathogen (Puccinia striiformis f. sp. hordei).</title>
        <authorList>
            <person name="Xia C."/>
            <person name="Wang M."/>
            <person name="Yin C."/>
            <person name="Cornejo O.E."/>
            <person name="Hulbert S.H."/>
            <person name="Chen X."/>
        </authorList>
    </citation>
    <scope>NUCLEOTIDE SEQUENCE [LARGE SCALE GENOMIC DNA]</scope>
    <source>
        <strain evidence="2">93TX-2</strain>
    </source>
</reference>
<accession>A0A2S4UDV5</accession>
<protein>
    <submittedName>
        <fullName evidence="1">Uncharacterized protein</fullName>
    </submittedName>
</protein>
<dbReference type="Proteomes" id="UP000238274">
    <property type="component" value="Unassembled WGS sequence"/>
</dbReference>
<dbReference type="VEuPathDB" id="FungiDB:PSHT_15648"/>
<feature type="non-terminal residue" evidence="1">
    <location>
        <position position="51"/>
    </location>
</feature>
<evidence type="ECO:0000313" key="1">
    <source>
        <dbReference type="EMBL" id="POV95439.1"/>
    </source>
</evidence>
<comment type="caution">
    <text evidence="1">The sequence shown here is derived from an EMBL/GenBank/DDBJ whole genome shotgun (WGS) entry which is preliminary data.</text>
</comment>
<sequence>MQGEALAKEVQEMVELENYDWEKLKERFVQCWGSMMPLLKHTRAELDTFIA</sequence>
<gene>
    <name evidence="1" type="ORF">PSHT_15648</name>
</gene>
<dbReference type="AlphaFoldDB" id="A0A2S4UDV5"/>
<organism evidence="1 2">
    <name type="scientific">Puccinia striiformis</name>
    <dbReference type="NCBI Taxonomy" id="27350"/>
    <lineage>
        <taxon>Eukaryota</taxon>
        <taxon>Fungi</taxon>
        <taxon>Dikarya</taxon>
        <taxon>Basidiomycota</taxon>
        <taxon>Pucciniomycotina</taxon>
        <taxon>Pucciniomycetes</taxon>
        <taxon>Pucciniales</taxon>
        <taxon>Pucciniaceae</taxon>
        <taxon>Puccinia</taxon>
    </lineage>
</organism>
<proteinExistence type="predicted"/>
<dbReference type="OrthoDB" id="2506278at2759"/>
<dbReference type="EMBL" id="PKSM01000417">
    <property type="protein sequence ID" value="POV95439.1"/>
    <property type="molecule type" value="Genomic_DNA"/>
</dbReference>
<evidence type="ECO:0000313" key="2">
    <source>
        <dbReference type="Proteomes" id="UP000238274"/>
    </source>
</evidence>
<reference evidence="1 2" key="1">
    <citation type="submission" date="2017-12" db="EMBL/GenBank/DDBJ databases">
        <title>Gene loss provides genomic basis for host adaptation in cereal stripe rust fungi.</title>
        <authorList>
            <person name="Xia C."/>
        </authorList>
    </citation>
    <scope>NUCLEOTIDE SEQUENCE [LARGE SCALE GENOMIC DNA]</scope>
    <source>
        <strain evidence="1 2">93TX-2</strain>
    </source>
</reference>
<keyword evidence="2" id="KW-1185">Reference proteome</keyword>
<name>A0A2S4UDV5_9BASI</name>
<reference evidence="2" key="2">
    <citation type="journal article" date="2018" name="BMC Genomics">
        <title>Genomic insights into host adaptation between the wheat stripe rust pathogen (Puccinia striiformis f. sp. tritici) and the barley stripe rust pathogen (Puccinia striiformis f. sp. hordei).</title>
        <authorList>
            <person name="Xia C."/>
            <person name="Wang M."/>
            <person name="Yin C."/>
            <person name="Cornejo O.E."/>
            <person name="Hulbert S.H."/>
            <person name="Chen X."/>
        </authorList>
    </citation>
    <scope>NUCLEOTIDE SEQUENCE [LARGE SCALE GENOMIC DNA]</scope>
    <source>
        <strain evidence="2">93TX-2</strain>
    </source>
</reference>